<dbReference type="AlphaFoldDB" id="A0A0A9TXD4"/>
<evidence type="ECO:0000313" key="1">
    <source>
        <dbReference type="EMBL" id="JAD14824.1"/>
    </source>
</evidence>
<protein>
    <submittedName>
        <fullName evidence="1">Uncharacterized protein</fullName>
    </submittedName>
</protein>
<accession>A0A0A9TXD4</accession>
<reference evidence="1" key="2">
    <citation type="journal article" date="2015" name="Data Brief">
        <title>Shoot transcriptome of the giant reed, Arundo donax.</title>
        <authorList>
            <person name="Barrero R.A."/>
            <person name="Guerrero F.D."/>
            <person name="Moolhuijzen P."/>
            <person name="Goolsby J.A."/>
            <person name="Tidwell J."/>
            <person name="Bellgard S.E."/>
            <person name="Bellgard M.I."/>
        </authorList>
    </citation>
    <scope>NUCLEOTIDE SEQUENCE</scope>
    <source>
        <tissue evidence="1">Shoot tissue taken approximately 20 cm above the soil surface</tissue>
    </source>
</reference>
<proteinExistence type="predicted"/>
<sequence>MLTDRLADTTSTGDGWSPASPG</sequence>
<dbReference type="EMBL" id="GBRH01283071">
    <property type="protein sequence ID" value="JAD14824.1"/>
    <property type="molecule type" value="Transcribed_RNA"/>
</dbReference>
<organism evidence="1">
    <name type="scientific">Arundo donax</name>
    <name type="common">Giant reed</name>
    <name type="synonym">Donax arundinaceus</name>
    <dbReference type="NCBI Taxonomy" id="35708"/>
    <lineage>
        <taxon>Eukaryota</taxon>
        <taxon>Viridiplantae</taxon>
        <taxon>Streptophyta</taxon>
        <taxon>Embryophyta</taxon>
        <taxon>Tracheophyta</taxon>
        <taxon>Spermatophyta</taxon>
        <taxon>Magnoliopsida</taxon>
        <taxon>Liliopsida</taxon>
        <taxon>Poales</taxon>
        <taxon>Poaceae</taxon>
        <taxon>PACMAD clade</taxon>
        <taxon>Arundinoideae</taxon>
        <taxon>Arundineae</taxon>
        <taxon>Arundo</taxon>
    </lineage>
</organism>
<name>A0A0A9TXD4_ARUDO</name>
<reference evidence="1" key="1">
    <citation type="submission" date="2014-09" db="EMBL/GenBank/DDBJ databases">
        <authorList>
            <person name="Magalhaes I.L.F."/>
            <person name="Oliveira U."/>
            <person name="Santos F.R."/>
            <person name="Vidigal T.H.D.A."/>
            <person name="Brescovit A.D."/>
            <person name="Santos A.J."/>
        </authorList>
    </citation>
    <scope>NUCLEOTIDE SEQUENCE</scope>
    <source>
        <tissue evidence="1">Shoot tissue taken approximately 20 cm above the soil surface</tissue>
    </source>
</reference>